<feature type="short sequence motif" description="GXSXG" evidence="4">
    <location>
        <begin position="57"/>
        <end position="61"/>
    </location>
</feature>
<dbReference type="RefSeq" id="WP_377358356.1">
    <property type="nucleotide sequence ID" value="NZ_JBHTCM010000010.1"/>
</dbReference>
<dbReference type="InterPro" id="IPR002641">
    <property type="entry name" value="PNPLA_dom"/>
</dbReference>
<evidence type="ECO:0000259" key="5">
    <source>
        <dbReference type="PROSITE" id="PS51635"/>
    </source>
</evidence>
<dbReference type="Proteomes" id="UP001596456">
    <property type="component" value="Unassembled WGS sequence"/>
</dbReference>
<dbReference type="PANTHER" id="PTHR14226">
    <property type="entry name" value="NEUROPATHY TARGET ESTERASE/SWISS CHEESE D.MELANOGASTER"/>
    <property type="match status" value="1"/>
</dbReference>
<name>A0ABW2KTH1_9PROT</name>
<keyword evidence="7" id="KW-1185">Reference proteome</keyword>
<evidence type="ECO:0000256" key="2">
    <source>
        <dbReference type="ARBA" id="ARBA00022963"/>
    </source>
</evidence>
<dbReference type="EMBL" id="JBHTCM010000010">
    <property type="protein sequence ID" value="MFC7333337.1"/>
    <property type="molecule type" value="Genomic_DNA"/>
</dbReference>
<comment type="caution">
    <text evidence="6">The sequence shown here is derived from an EMBL/GenBank/DDBJ whole genome shotgun (WGS) entry which is preliminary data.</text>
</comment>
<gene>
    <name evidence="6" type="ORF">ACFQPS_09205</name>
</gene>
<sequence length="356" mass="39033">MVEGAAAPERSGDQDTAAGTRTVNLALQGGGAHGAFTWGVLDRLLEDGRLVFEGISGTSAGAMNGAMLAYGLLTGGREEARGQLYRLWRRLAKANAVGPWNPSWMSRFTGDPHLEAHPVYAGFDLLVRMMSPYQFNPLGLNPMREILRGLIDFDVLREAADVRLYVGATNVRESKLKVFKGRELSADCLVASACLPFLFQAVEIDGEHYWDGGYMGNPTIYPLIHECAARDVLIVQVTPIARPAVPTTPTAIIDRMNEIGFNGTFLRELRSLELVNRLLAAGRLTEEEAGMRALFLHRIEAEAAMAVLGVSSKLNADWGFLTELRDLGRAAASRWLEERFASVGRASSFEVERFFA</sequence>
<evidence type="ECO:0000256" key="1">
    <source>
        <dbReference type="ARBA" id="ARBA00022801"/>
    </source>
</evidence>
<evidence type="ECO:0000256" key="4">
    <source>
        <dbReference type="PROSITE-ProRule" id="PRU01161"/>
    </source>
</evidence>
<dbReference type="PANTHER" id="PTHR14226:SF78">
    <property type="entry name" value="SLR0060 PROTEIN"/>
    <property type="match status" value="1"/>
</dbReference>
<feature type="active site" description="Proton acceptor" evidence="4">
    <location>
        <position position="211"/>
    </location>
</feature>
<evidence type="ECO:0000313" key="6">
    <source>
        <dbReference type="EMBL" id="MFC7333337.1"/>
    </source>
</evidence>
<feature type="active site" description="Nucleophile" evidence="4">
    <location>
        <position position="59"/>
    </location>
</feature>
<dbReference type="Gene3D" id="3.40.1090.10">
    <property type="entry name" value="Cytosolic phospholipase A2 catalytic domain"/>
    <property type="match status" value="2"/>
</dbReference>
<keyword evidence="1 4" id="KW-0378">Hydrolase</keyword>
<feature type="domain" description="PNPLA" evidence="5">
    <location>
        <begin position="25"/>
        <end position="224"/>
    </location>
</feature>
<feature type="short sequence motif" description="DGA/G" evidence="4">
    <location>
        <begin position="211"/>
        <end position="213"/>
    </location>
</feature>
<evidence type="ECO:0000256" key="3">
    <source>
        <dbReference type="ARBA" id="ARBA00023098"/>
    </source>
</evidence>
<keyword evidence="2 4" id="KW-0442">Lipid degradation</keyword>
<dbReference type="PROSITE" id="PS51635">
    <property type="entry name" value="PNPLA"/>
    <property type="match status" value="1"/>
</dbReference>
<organism evidence="6 7">
    <name type="scientific">Rhodocista pekingensis</name>
    <dbReference type="NCBI Taxonomy" id="201185"/>
    <lineage>
        <taxon>Bacteria</taxon>
        <taxon>Pseudomonadati</taxon>
        <taxon>Pseudomonadota</taxon>
        <taxon>Alphaproteobacteria</taxon>
        <taxon>Rhodospirillales</taxon>
        <taxon>Azospirillaceae</taxon>
        <taxon>Rhodocista</taxon>
    </lineage>
</organism>
<keyword evidence="3 4" id="KW-0443">Lipid metabolism</keyword>
<accession>A0ABW2KTH1</accession>
<dbReference type="InterPro" id="IPR050301">
    <property type="entry name" value="NTE"/>
</dbReference>
<proteinExistence type="predicted"/>
<feature type="short sequence motif" description="GXGXXG" evidence="4">
    <location>
        <begin position="29"/>
        <end position="34"/>
    </location>
</feature>
<evidence type="ECO:0000313" key="7">
    <source>
        <dbReference type="Proteomes" id="UP001596456"/>
    </source>
</evidence>
<protein>
    <submittedName>
        <fullName evidence="6">Patatin-like phospholipase family protein</fullName>
    </submittedName>
</protein>
<dbReference type="Pfam" id="PF01734">
    <property type="entry name" value="Patatin"/>
    <property type="match status" value="1"/>
</dbReference>
<dbReference type="SUPFAM" id="SSF52151">
    <property type="entry name" value="FabD/lysophospholipase-like"/>
    <property type="match status" value="1"/>
</dbReference>
<reference evidence="7" key="1">
    <citation type="journal article" date="2019" name="Int. J. Syst. Evol. Microbiol.">
        <title>The Global Catalogue of Microorganisms (GCM) 10K type strain sequencing project: providing services to taxonomists for standard genome sequencing and annotation.</title>
        <authorList>
            <consortium name="The Broad Institute Genomics Platform"/>
            <consortium name="The Broad Institute Genome Sequencing Center for Infectious Disease"/>
            <person name="Wu L."/>
            <person name="Ma J."/>
        </authorList>
    </citation>
    <scope>NUCLEOTIDE SEQUENCE [LARGE SCALE GENOMIC DNA]</scope>
    <source>
        <strain evidence="7">CGMCC 1.16275</strain>
    </source>
</reference>
<dbReference type="InterPro" id="IPR016035">
    <property type="entry name" value="Acyl_Trfase/lysoPLipase"/>
</dbReference>